<evidence type="ECO:0000256" key="1">
    <source>
        <dbReference type="SAM" id="MobiDB-lite"/>
    </source>
</evidence>
<protein>
    <submittedName>
        <fullName evidence="2">Uncharacterized protein</fullName>
    </submittedName>
</protein>
<accession>A0A2T8INR9</accession>
<dbReference type="AlphaFoldDB" id="A0A2T8INR9"/>
<sequence length="133" mass="13408">MEPKKNQGGTRSSHGAHRPSVGLARPSTGGRISTAAEIDGATRIPYAMSSPGSGAVPSATRFSTERSSSPRSGAVPSATRFGAGAHIPFGSAGRSSSPGGIAAFASSPGSTPPLFSDLLQRYFLNHVRGIDAA</sequence>
<dbReference type="Proteomes" id="UP000243499">
    <property type="component" value="Chromosome 5"/>
</dbReference>
<evidence type="ECO:0000313" key="2">
    <source>
        <dbReference type="EMBL" id="PVH39269.1"/>
    </source>
</evidence>
<gene>
    <name evidence="2" type="ORF">PAHAL_5G468200</name>
</gene>
<dbReference type="Gramene" id="PVH39269">
    <property type="protein sequence ID" value="PVH39269"/>
    <property type="gene ID" value="PAHAL_5G468200"/>
</dbReference>
<name>A0A2T8INR9_9POAL</name>
<proteinExistence type="predicted"/>
<feature type="region of interest" description="Disordered" evidence="1">
    <location>
        <begin position="1"/>
        <end position="107"/>
    </location>
</feature>
<dbReference type="EMBL" id="CM008050">
    <property type="protein sequence ID" value="PVH39269.1"/>
    <property type="molecule type" value="Genomic_DNA"/>
</dbReference>
<organism evidence="2">
    <name type="scientific">Panicum hallii</name>
    <dbReference type="NCBI Taxonomy" id="206008"/>
    <lineage>
        <taxon>Eukaryota</taxon>
        <taxon>Viridiplantae</taxon>
        <taxon>Streptophyta</taxon>
        <taxon>Embryophyta</taxon>
        <taxon>Tracheophyta</taxon>
        <taxon>Spermatophyta</taxon>
        <taxon>Magnoliopsida</taxon>
        <taxon>Liliopsida</taxon>
        <taxon>Poales</taxon>
        <taxon>Poaceae</taxon>
        <taxon>PACMAD clade</taxon>
        <taxon>Panicoideae</taxon>
        <taxon>Panicodae</taxon>
        <taxon>Paniceae</taxon>
        <taxon>Panicinae</taxon>
        <taxon>Panicum</taxon>
        <taxon>Panicum sect. Panicum</taxon>
    </lineage>
</organism>
<feature type="compositionally biased region" description="Polar residues" evidence="1">
    <location>
        <begin position="60"/>
        <end position="71"/>
    </location>
</feature>
<reference evidence="2" key="1">
    <citation type="submission" date="2018-04" db="EMBL/GenBank/DDBJ databases">
        <title>WGS assembly of Panicum hallii.</title>
        <authorList>
            <person name="Lovell J."/>
            <person name="Jenkins J."/>
            <person name="Lowry D."/>
            <person name="Mamidi S."/>
            <person name="Sreedasyam A."/>
            <person name="Weng X."/>
            <person name="Barry K."/>
            <person name="Bonette J."/>
            <person name="Campitelli B."/>
            <person name="Daum C."/>
            <person name="Gordon S."/>
            <person name="Gould B."/>
            <person name="Lipzen A."/>
            <person name="Macqueen A."/>
            <person name="Palacio-Mejia J."/>
            <person name="Plott C."/>
            <person name="Shakirov E."/>
            <person name="Shu S."/>
            <person name="Yoshinaga Y."/>
            <person name="Zane M."/>
            <person name="Rokhsar D."/>
            <person name="Grimwood J."/>
            <person name="Schmutz J."/>
            <person name="Juenger T."/>
        </authorList>
    </citation>
    <scope>NUCLEOTIDE SEQUENCE [LARGE SCALE GENOMIC DNA]</scope>
    <source>
        <strain evidence="2">FIL2</strain>
    </source>
</reference>